<dbReference type="Pfam" id="PF00989">
    <property type="entry name" value="PAS"/>
    <property type="match status" value="2"/>
</dbReference>
<dbReference type="SMART" id="SM00283">
    <property type="entry name" value="MA"/>
    <property type="match status" value="1"/>
</dbReference>
<dbReference type="InterPro" id="IPR013767">
    <property type="entry name" value="PAS_fold"/>
</dbReference>
<dbReference type="CDD" id="cd00130">
    <property type="entry name" value="PAS"/>
    <property type="match status" value="3"/>
</dbReference>
<dbReference type="PROSITE" id="PS50112">
    <property type="entry name" value="PAS"/>
    <property type="match status" value="3"/>
</dbReference>
<evidence type="ECO:0000313" key="6">
    <source>
        <dbReference type="EMBL" id="MBP0464473.1"/>
    </source>
</evidence>
<feature type="domain" description="Methyl-accepting transducer" evidence="3">
    <location>
        <begin position="488"/>
        <end position="592"/>
    </location>
</feature>
<dbReference type="RefSeq" id="WP_209351837.1">
    <property type="nucleotide sequence ID" value="NZ_JAGIYZ010000009.1"/>
</dbReference>
<dbReference type="Pfam" id="PF13426">
    <property type="entry name" value="PAS_9"/>
    <property type="match status" value="1"/>
</dbReference>
<dbReference type="Proteomes" id="UP000680815">
    <property type="component" value="Unassembled WGS sequence"/>
</dbReference>
<reference evidence="6 7" key="1">
    <citation type="submission" date="2021-03" db="EMBL/GenBank/DDBJ databases">
        <authorList>
            <person name="So Y."/>
        </authorList>
    </citation>
    <scope>NUCLEOTIDE SEQUENCE [LARGE SCALE GENOMIC DNA]</scope>
    <source>
        <strain evidence="6 7">PWR1</strain>
    </source>
</reference>
<feature type="domain" description="PAC" evidence="5">
    <location>
        <begin position="102"/>
        <end position="153"/>
    </location>
</feature>
<dbReference type="Gene3D" id="3.30.450.20">
    <property type="entry name" value="PAS domain"/>
    <property type="match status" value="3"/>
</dbReference>
<feature type="domain" description="PAC" evidence="5">
    <location>
        <begin position="346"/>
        <end position="398"/>
    </location>
</feature>
<comment type="caution">
    <text evidence="6">The sequence shown here is derived from an EMBL/GenBank/DDBJ whole genome shotgun (WGS) entry which is preliminary data.</text>
</comment>
<feature type="domain" description="PAS" evidence="4">
    <location>
        <begin position="272"/>
        <end position="343"/>
    </location>
</feature>
<dbReference type="SMART" id="SM00091">
    <property type="entry name" value="PAS"/>
    <property type="match status" value="3"/>
</dbReference>
<dbReference type="SMART" id="SM00086">
    <property type="entry name" value="PAC"/>
    <property type="match status" value="3"/>
</dbReference>
<dbReference type="PANTHER" id="PTHR44757:SF2">
    <property type="entry name" value="BIOFILM ARCHITECTURE MAINTENANCE PROTEIN MBAA"/>
    <property type="match status" value="1"/>
</dbReference>
<dbReference type="Gene3D" id="1.10.287.950">
    <property type="entry name" value="Methyl-accepting chemotaxis protein"/>
    <property type="match status" value="1"/>
</dbReference>
<sequence length="592" mass="64953">MFWKREDRRHSDEQSVAPAPGTPAVAPELRALLDQVVDAVVTIDGRNHVVYMNPAAERLWGWSSAEVLGRNVSMLVPRAMQSRHDGFVDHHRRTGENKIVGTSRAVQLERRDGAVIWVSLSLSKVELPGGEHGYTAFVRDVTAERNAQETINQTLEQALDAVVCIDERNNVTFFNAAAERLWGYARDEVIGHNVKMLVPAAMQGHHDGFVNRHRETGQDRIVGTSREVRVPRKDGSSVWGSLSLSRIRLSNGNQVYTAFIRNVDAEVRQREQFKLLSLVADETDNSVIITDAQRRIEYVNRGFERMTGYAAAEVIGRKPGDFLQGPLTEAATVERIRESLRDGVPSYVEILNYHKDGSPYWVSLAINPVRNDAGVIERYISIQANVTETKQASLKFDSKIRTISATNVIAEWTMAGAPIDGASLPLSDILPADALRRVSAGEAVRREVAFPDGTGARRWLDAIFSCQRRFDGSAESILMCGVDVSVRREAVQETEVAVADAVESSRRIGQISATIQGIAGQTNLLALNATIEAARAGEAGRGFSVVAQEVKGLAARARDAAQEIDTLVGETTRRIEALAGTMQRLNGQAGEG</sequence>
<feature type="region of interest" description="Disordered" evidence="2">
    <location>
        <begin position="1"/>
        <end position="23"/>
    </location>
</feature>
<keyword evidence="1" id="KW-0807">Transducer</keyword>
<dbReference type="InterPro" id="IPR035965">
    <property type="entry name" value="PAS-like_dom_sf"/>
</dbReference>
<dbReference type="SUPFAM" id="SSF58104">
    <property type="entry name" value="Methyl-accepting chemotaxis protein (MCP) signaling domain"/>
    <property type="match status" value="1"/>
</dbReference>
<dbReference type="InterPro" id="IPR052155">
    <property type="entry name" value="Biofilm_reg_signaling"/>
</dbReference>
<feature type="compositionally biased region" description="Basic and acidic residues" evidence="2">
    <location>
        <begin position="1"/>
        <end position="13"/>
    </location>
</feature>
<dbReference type="InterPro" id="IPR000700">
    <property type="entry name" value="PAS-assoc_C"/>
</dbReference>
<evidence type="ECO:0000259" key="3">
    <source>
        <dbReference type="PROSITE" id="PS50111"/>
    </source>
</evidence>
<name>A0ABS4AUE9_9PROT</name>
<dbReference type="InterPro" id="IPR001610">
    <property type="entry name" value="PAC"/>
</dbReference>
<dbReference type="PROSITE" id="PS50111">
    <property type="entry name" value="CHEMOTAXIS_TRANSDUC_2"/>
    <property type="match status" value="1"/>
</dbReference>
<feature type="domain" description="PAS" evidence="4">
    <location>
        <begin position="25"/>
        <end position="77"/>
    </location>
</feature>
<dbReference type="InterPro" id="IPR000014">
    <property type="entry name" value="PAS"/>
</dbReference>
<evidence type="ECO:0000256" key="1">
    <source>
        <dbReference type="PROSITE-ProRule" id="PRU00284"/>
    </source>
</evidence>
<dbReference type="PROSITE" id="PS50113">
    <property type="entry name" value="PAC"/>
    <property type="match status" value="2"/>
</dbReference>
<dbReference type="EMBL" id="JAGIYZ010000009">
    <property type="protein sequence ID" value="MBP0464473.1"/>
    <property type="molecule type" value="Genomic_DNA"/>
</dbReference>
<feature type="domain" description="PAS" evidence="4">
    <location>
        <begin position="147"/>
        <end position="199"/>
    </location>
</feature>
<gene>
    <name evidence="6" type="ORF">J5Y09_11205</name>
</gene>
<organism evidence="6 7">
    <name type="scientific">Roseomonas nitratireducens</name>
    <dbReference type="NCBI Taxonomy" id="2820810"/>
    <lineage>
        <taxon>Bacteria</taxon>
        <taxon>Pseudomonadati</taxon>
        <taxon>Pseudomonadota</taxon>
        <taxon>Alphaproteobacteria</taxon>
        <taxon>Acetobacterales</taxon>
        <taxon>Roseomonadaceae</taxon>
        <taxon>Roseomonas</taxon>
    </lineage>
</organism>
<accession>A0ABS4AUE9</accession>
<dbReference type="InterPro" id="IPR004089">
    <property type="entry name" value="MCPsignal_dom"/>
</dbReference>
<proteinExistence type="predicted"/>
<evidence type="ECO:0000256" key="2">
    <source>
        <dbReference type="SAM" id="MobiDB-lite"/>
    </source>
</evidence>
<dbReference type="PANTHER" id="PTHR44757">
    <property type="entry name" value="DIGUANYLATE CYCLASE DGCP"/>
    <property type="match status" value="1"/>
</dbReference>
<evidence type="ECO:0000313" key="7">
    <source>
        <dbReference type="Proteomes" id="UP000680815"/>
    </source>
</evidence>
<evidence type="ECO:0000259" key="5">
    <source>
        <dbReference type="PROSITE" id="PS50113"/>
    </source>
</evidence>
<keyword evidence="7" id="KW-1185">Reference proteome</keyword>
<dbReference type="SUPFAM" id="SSF55785">
    <property type="entry name" value="PYP-like sensor domain (PAS domain)"/>
    <property type="match status" value="3"/>
</dbReference>
<protein>
    <submittedName>
        <fullName evidence="6">PAS domain S-box protein</fullName>
    </submittedName>
</protein>
<dbReference type="NCBIfam" id="TIGR00229">
    <property type="entry name" value="sensory_box"/>
    <property type="match status" value="3"/>
</dbReference>
<evidence type="ECO:0000259" key="4">
    <source>
        <dbReference type="PROSITE" id="PS50112"/>
    </source>
</evidence>
<dbReference type="Pfam" id="PF00015">
    <property type="entry name" value="MCPsignal"/>
    <property type="match status" value="1"/>
</dbReference>